<feature type="compositionally biased region" description="Polar residues" evidence="5">
    <location>
        <begin position="951"/>
        <end position="966"/>
    </location>
</feature>
<dbReference type="SUPFAM" id="SSF46689">
    <property type="entry name" value="Homeodomain-like"/>
    <property type="match status" value="1"/>
</dbReference>
<evidence type="ECO:0000256" key="3">
    <source>
        <dbReference type="ARBA" id="ARBA00023163"/>
    </source>
</evidence>
<evidence type="ECO:0000313" key="8">
    <source>
        <dbReference type="Proteomes" id="UP000593562"/>
    </source>
</evidence>
<dbReference type="FunFam" id="1.10.10.60:FF:000374">
    <property type="entry name" value="Arginine-glutamic acid dipeptide repeat protein"/>
    <property type="match status" value="1"/>
</dbReference>
<evidence type="ECO:0000259" key="6">
    <source>
        <dbReference type="PROSITE" id="PS51293"/>
    </source>
</evidence>
<dbReference type="InterPro" id="IPR009057">
    <property type="entry name" value="Homeodomain-like_sf"/>
</dbReference>
<keyword evidence="3" id="KW-0804">Transcription</keyword>
<dbReference type="AlphaFoldDB" id="A0A7J7D152"/>
<gene>
    <name evidence="7" type="ORF">HS088_TW11G00113</name>
</gene>
<dbReference type="PROSITE" id="PS51293">
    <property type="entry name" value="SANT"/>
    <property type="match status" value="1"/>
</dbReference>
<dbReference type="EMBL" id="JAAARO010000011">
    <property type="protein sequence ID" value="KAF5740050.1"/>
    <property type="molecule type" value="Genomic_DNA"/>
</dbReference>
<dbReference type="Proteomes" id="UP000593562">
    <property type="component" value="Unassembled WGS sequence"/>
</dbReference>
<keyword evidence="2" id="KW-0805">Transcription regulation</keyword>
<evidence type="ECO:0000256" key="2">
    <source>
        <dbReference type="ARBA" id="ARBA00023015"/>
    </source>
</evidence>
<dbReference type="GO" id="GO:0003714">
    <property type="term" value="F:transcription corepressor activity"/>
    <property type="evidence" value="ECO:0007669"/>
    <property type="project" value="TreeGrafter"/>
</dbReference>
<dbReference type="InterPro" id="IPR057712">
    <property type="entry name" value="DUF7952"/>
</dbReference>
<keyword evidence="4" id="KW-0539">Nucleus</keyword>
<feature type="compositionally biased region" description="Basic and acidic residues" evidence="5">
    <location>
        <begin position="671"/>
        <end position="688"/>
    </location>
</feature>
<dbReference type="PANTHER" id="PTHR13859">
    <property type="entry name" value="ATROPHIN-RELATED"/>
    <property type="match status" value="1"/>
</dbReference>
<feature type="compositionally biased region" description="Polar residues" evidence="5">
    <location>
        <begin position="30"/>
        <end position="49"/>
    </location>
</feature>
<feature type="region of interest" description="Disordered" evidence="5">
    <location>
        <begin position="946"/>
        <end position="972"/>
    </location>
</feature>
<evidence type="ECO:0000256" key="5">
    <source>
        <dbReference type="SAM" id="MobiDB-lite"/>
    </source>
</evidence>
<dbReference type="Pfam" id="PF24662">
    <property type="entry name" value="DUF7650"/>
    <property type="match status" value="1"/>
</dbReference>
<feature type="compositionally biased region" description="Basic and acidic residues" evidence="5">
    <location>
        <begin position="889"/>
        <end position="899"/>
    </location>
</feature>
<protein>
    <recommendedName>
        <fullName evidence="6">SANT domain-containing protein</fullName>
    </recommendedName>
</protein>
<dbReference type="InterPro" id="IPR056067">
    <property type="entry name" value="DUF7650"/>
</dbReference>
<feature type="region of interest" description="Disordered" evidence="5">
    <location>
        <begin position="644"/>
        <end position="694"/>
    </location>
</feature>
<evidence type="ECO:0000256" key="1">
    <source>
        <dbReference type="ARBA" id="ARBA00004123"/>
    </source>
</evidence>
<dbReference type="InterPro" id="IPR017884">
    <property type="entry name" value="SANT_dom"/>
</dbReference>
<accession>A0A7J7D152</accession>
<dbReference type="Pfam" id="PF25826">
    <property type="entry name" value="DUF7952"/>
    <property type="match status" value="1"/>
</dbReference>
<feature type="domain" description="SANT" evidence="6">
    <location>
        <begin position="206"/>
        <end position="258"/>
    </location>
</feature>
<reference evidence="7 8" key="1">
    <citation type="journal article" date="2020" name="Nat. Commun.">
        <title>Genome of Tripterygium wilfordii and identification of cytochrome P450 involved in triptolide biosynthesis.</title>
        <authorList>
            <person name="Tu L."/>
            <person name="Su P."/>
            <person name="Zhang Z."/>
            <person name="Gao L."/>
            <person name="Wang J."/>
            <person name="Hu T."/>
            <person name="Zhou J."/>
            <person name="Zhang Y."/>
            <person name="Zhao Y."/>
            <person name="Liu Y."/>
            <person name="Song Y."/>
            <person name="Tong Y."/>
            <person name="Lu Y."/>
            <person name="Yang J."/>
            <person name="Xu C."/>
            <person name="Jia M."/>
            <person name="Peters R.J."/>
            <person name="Huang L."/>
            <person name="Gao W."/>
        </authorList>
    </citation>
    <scope>NUCLEOTIDE SEQUENCE [LARGE SCALE GENOMIC DNA]</scope>
    <source>
        <strain evidence="8">cv. XIE 37</strain>
        <tissue evidence="7">Leaf</tissue>
    </source>
</reference>
<evidence type="ECO:0000313" key="7">
    <source>
        <dbReference type="EMBL" id="KAF5740050.1"/>
    </source>
</evidence>
<dbReference type="FunCoup" id="A0A7J7D152">
    <property type="interactions" value="345"/>
</dbReference>
<feature type="region of interest" description="Disordered" evidence="5">
    <location>
        <begin position="880"/>
        <end position="908"/>
    </location>
</feature>
<proteinExistence type="predicted"/>
<dbReference type="GO" id="GO:0005634">
    <property type="term" value="C:nucleus"/>
    <property type="evidence" value="ECO:0007669"/>
    <property type="project" value="UniProtKB-SubCell"/>
</dbReference>
<organism evidence="7 8">
    <name type="scientific">Tripterygium wilfordii</name>
    <name type="common">Thunder God vine</name>
    <dbReference type="NCBI Taxonomy" id="458696"/>
    <lineage>
        <taxon>Eukaryota</taxon>
        <taxon>Viridiplantae</taxon>
        <taxon>Streptophyta</taxon>
        <taxon>Embryophyta</taxon>
        <taxon>Tracheophyta</taxon>
        <taxon>Spermatophyta</taxon>
        <taxon>Magnoliopsida</taxon>
        <taxon>eudicotyledons</taxon>
        <taxon>Gunneridae</taxon>
        <taxon>Pentapetalae</taxon>
        <taxon>rosids</taxon>
        <taxon>fabids</taxon>
        <taxon>Celastrales</taxon>
        <taxon>Celastraceae</taxon>
        <taxon>Tripterygium</taxon>
    </lineage>
</organism>
<dbReference type="PANTHER" id="PTHR13859:SF31">
    <property type="entry name" value="ELM2 DOMAIN-CONTAINING PROTEIN"/>
    <property type="match status" value="1"/>
</dbReference>
<dbReference type="Gene3D" id="1.10.10.60">
    <property type="entry name" value="Homeodomain-like"/>
    <property type="match status" value="1"/>
</dbReference>
<feature type="region of interest" description="Disordered" evidence="5">
    <location>
        <begin position="28"/>
        <end position="62"/>
    </location>
</feature>
<comment type="caution">
    <text evidence="7">The sequence shown here is derived from an EMBL/GenBank/DDBJ whole genome shotgun (WGS) entry which is preliminary data.</text>
</comment>
<dbReference type="InParanoid" id="A0A7J7D152"/>
<comment type="subcellular location">
    <subcellularLocation>
        <location evidence="1">Nucleus</location>
    </subcellularLocation>
</comment>
<sequence length="972" mass="108933">MLNMKTHLPRLSFSRVVLVGLGSSMEMESVQPNQDADSLENTSSETLVSPVSPDIKGVSGEPEMRTRLGDKYQAEIPSMKLESDFLGPLFDSADAEDIHDASDAFLIGLPIRIMWVRDEVRNSKDEPLGFPCKTDDMVTENMSTKSRKKRKCHSSLDNKSFKLKLEPLDSVSLDDGKWKKGKNLGSKVAGRINVDKSKSKLLVPGSSGDLWKDAEVDNFLLGLYIFGKNFFLVKRFIENKEMGDILSYYYGEFYRSDKYRRWSDCWKTKCKKYIRGRRIFTGWRLKEFLARLHPHVPEEFQSALPEVSMSFADGTTSLEKYVSYLKTVVGIHVLVEAVGIGKGKDDLTGLAVEPAKTHQRHSERATLPAGKDCCSLTSKEIIKLLTGKFQLSKSRRNDIFWEAVWPRLLARGWHSEQPKYQGYLDSKDHLVFLMPGVKKFSRRELVKGDHYFDSVSGVLSKVASEPELLQLESDDNRDGSCSAEDGLALQLPKDQNDPNCHLKPPAPKQNHVKLTIVDSSFVQGKELSKTTEMRDSPLGVKIRSKLTSISREIEANIPENLLGKRKVGAVVATRLNGGKIINSRNHGEKIFDNDIHSEEIPDISDTTHMRFTIVDTSLIQRGKPYKVSELSYSPIEFKVTSEISHLSREDEQGSSENSVGKQEPNAADFPSDDKNYVKSSTHSRDTSDIHSLNENAIFPDTANKMVESVQDTEVNPSDEYWSKRMIKHQFSRRVKPGHPNKLVPPIKRRRLTACVKAEASRAIKNVSGEHLTASCNWNSQNAGKSNAFQVGSSQEDVVLPSPSVTCVLEEESNHSSSFDVSVSPGENEKGQPKSLVELNVPESLPVCENEETVVPEMKENQGINPNGTCFVNNKNKLDATAPNNSIHVSSEEKQPDMKPKRQSTRNRPLTTKALEALETGFVDVFKLRRKRTEVCKKDFLFASPSRRARSRITSNRSNSGSSIVDSNEQKGC</sequence>
<evidence type="ECO:0000256" key="4">
    <source>
        <dbReference type="ARBA" id="ARBA00023242"/>
    </source>
</evidence>
<keyword evidence="8" id="KW-1185">Reference proteome</keyword>
<name>A0A7J7D152_TRIWF</name>